<accession>A0ABV7L2W3</accession>
<comment type="caution">
    <text evidence="1">The sequence shown here is derived from an EMBL/GenBank/DDBJ whole genome shotgun (WGS) entry which is preliminary data.</text>
</comment>
<dbReference type="Gene3D" id="2.30.130.30">
    <property type="entry name" value="Hypothetical protein"/>
    <property type="match status" value="1"/>
</dbReference>
<dbReference type="RefSeq" id="WP_379902179.1">
    <property type="nucleotide sequence ID" value="NZ_JBHRTR010000028.1"/>
</dbReference>
<gene>
    <name evidence="1" type="ORF">ACFOGJ_16060</name>
</gene>
<organism evidence="1 2">
    <name type="scientific">Marinibaculum pumilum</name>
    <dbReference type="NCBI Taxonomy" id="1766165"/>
    <lineage>
        <taxon>Bacteria</taxon>
        <taxon>Pseudomonadati</taxon>
        <taxon>Pseudomonadota</taxon>
        <taxon>Alphaproteobacteria</taxon>
        <taxon>Rhodospirillales</taxon>
        <taxon>Rhodospirillaceae</taxon>
        <taxon>Marinibaculum</taxon>
    </lineage>
</organism>
<dbReference type="Proteomes" id="UP001595528">
    <property type="component" value="Unassembled WGS sequence"/>
</dbReference>
<keyword evidence="2" id="KW-1185">Reference proteome</keyword>
<sequence>MRALSIRQPYAFAIVNGWKDIENRDWPTRFRGPVLVHAGKKEERDDVFDVLRFIAERTGRDPHVIASKYRDQKALGCIVGAVDIADCVTEHASGWFYGPYGFVLTNGRPCKPVACRGALGFFTVPDEVARELREPRP</sequence>
<dbReference type="InterPro" id="IPR015947">
    <property type="entry name" value="PUA-like_sf"/>
</dbReference>
<dbReference type="EMBL" id="JBHRTR010000028">
    <property type="protein sequence ID" value="MFC3228759.1"/>
    <property type="molecule type" value="Genomic_DNA"/>
</dbReference>
<reference evidence="2" key="1">
    <citation type="journal article" date="2019" name="Int. J. Syst. Evol. Microbiol.">
        <title>The Global Catalogue of Microorganisms (GCM) 10K type strain sequencing project: providing services to taxonomists for standard genome sequencing and annotation.</title>
        <authorList>
            <consortium name="The Broad Institute Genomics Platform"/>
            <consortium name="The Broad Institute Genome Sequencing Center for Infectious Disease"/>
            <person name="Wu L."/>
            <person name="Ma J."/>
        </authorList>
    </citation>
    <scope>NUCLEOTIDE SEQUENCE [LARGE SCALE GENOMIC DNA]</scope>
    <source>
        <strain evidence="2">KCTC 42964</strain>
    </source>
</reference>
<name>A0ABV7L2W3_9PROT</name>
<dbReference type="SUPFAM" id="SSF88697">
    <property type="entry name" value="PUA domain-like"/>
    <property type="match status" value="1"/>
</dbReference>
<evidence type="ECO:0000313" key="1">
    <source>
        <dbReference type="EMBL" id="MFC3228759.1"/>
    </source>
</evidence>
<evidence type="ECO:0000313" key="2">
    <source>
        <dbReference type="Proteomes" id="UP001595528"/>
    </source>
</evidence>
<proteinExistence type="predicted"/>
<dbReference type="CDD" id="cd06554">
    <property type="entry name" value="ASCH_ASC-1_like"/>
    <property type="match status" value="1"/>
</dbReference>
<protein>
    <submittedName>
        <fullName evidence="1">ASCH domain-containing protein</fullName>
    </submittedName>
</protein>